<dbReference type="AlphaFoldDB" id="A0A376B221"/>
<feature type="transmembrane region" description="Helical" evidence="5">
    <location>
        <begin position="454"/>
        <end position="471"/>
    </location>
</feature>
<evidence type="ECO:0000313" key="8">
    <source>
        <dbReference type="EMBL" id="SSD58703.1"/>
    </source>
</evidence>
<reference evidence="9" key="1">
    <citation type="submission" date="2018-06" db="EMBL/GenBank/DDBJ databases">
        <authorList>
            <person name="Guldener U."/>
        </authorList>
    </citation>
    <scope>NUCLEOTIDE SEQUENCE [LARGE SCALE GENOMIC DNA]</scope>
    <source>
        <strain evidence="9">UTAD17</strain>
    </source>
</reference>
<feature type="domain" description="Abscisic acid G-protein coupled receptor-like" evidence="6">
    <location>
        <begin position="306"/>
        <end position="519"/>
    </location>
</feature>
<dbReference type="InterPro" id="IPR015672">
    <property type="entry name" value="GPHR/GTG"/>
</dbReference>
<keyword evidence="4 5" id="KW-0472">Membrane</keyword>
<feature type="transmembrane region" description="Helical" evidence="5">
    <location>
        <begin position="504"/>
        <end position="524"/>
    </location>
</feature>
<dbReference type="VEuPathDB" id="FungiDB:SCODWIG_00464"/>
<dbReference type="GO" id="GO:0016020">
    <property type="term" value="C:membrane"/>
    <property type="evidence" value="ECO:0007669"/>
    <property type="project" value="UniProtKB-SubCell"/>
</dbReference>
<evidence type="ECO:0000256" key="4">
    <source>
        <dbReference type="ARBA" id="ARBA00023136"/>
    </source>
</evidence>
<feature type="transmembrane region" description="Helical" evidence="5">
    <location>
        <begin position="384"/>
        <end position="405"/>
    </location>
</feature>
<comment type="subcellular location">
    <subcellularLocation>
        <location evidence="1">Membrane</location>
        <topology evidence="1">Multi-pass membrane protein</topology>
    </subcellularLocation>
</comment>
<evidence type="ECO:0008006" key="10">
    <source>
        <dbReference type="Google" id="ProtNLM"/>
    </source>
</evidence>
<evidence type="ECO:0000256" key="2">
    <source>
        <dbReference type="ARBA" id="ARBA00022692"/>
    </source>
</evidence>
<dbReference type="Pfam" id="PF12430">
    <property type="entry name" value="ABA_GPCR"/>
    <property type="match status" value="1"/>
</dbReference>
<proteinExistence type="predicted"/>
<dbReference type="PANTHER" id="PTHR15948">
    <property type="entry name" value="G-PROTEIN COUPLED RECEPTOR 89-RELATED"/>
    <property type="match status" value="1"/>
</dbReference>
<protein>
    <recommendedName>
        <fullName evidence="10">Golgi pH regulator</fullName>
    </recommendedName>
</protein>
<keyword evidence="9" id="KW-1185">Reference proteome</keyword>
<evidence type="ECO:0000256" key="5">
    <source>
        <dbReference type="SAM" id="Phobius"/>
    </source>
</evidence>
<dbReference type="Proteomes" id="UP000262825">
    <property type="component" value="Unassembled WGS sequence"/>
</dbReference>
<feature type="transmembrane region" description="Helical" evidence="5">
    <location>
        <begin position="184"/>
        <end position="204"/>
    </location>
</feature>
<accession>A0A376B221</accession>
<evidence type="ECO:0000259" key="7">
    <source>
        <dbReference type="Pfam" id="PF12537"/>
    </source>
</evidence>
<keyword evidence="3 5" id="KW-1133">Transmembrane helix</keyword>
<gene>
    <name evidence="8" type="ORF">SCODWIG_00464</name>
</gene>
<feature type="domain" description="Golgi pH regulator conserved" evidence="7">
    <location>
        <begin position="177"/>
        <end position="222"/>
    </location>
</feature>
<organism evidence="8 9">
    <name type="scientific">Saccharomycodes ludwigii</name>
    <dbReference type="NCBI Taxonomy" id="36035"/>
    <lineage>
        <taxon>Eukaryota</taxon>
        <taxon>Fungi</taxon>
        <taxon>Dikarya</taxon>
        <taxon>Ascomycota</taxon>
        <taxon>Saccharomycotina</taxon>
        <taxon>Saccharomycetes</taxon>
        <taxon>Saccharomycodales</taxon>
        <taxon>Saccharomycodaceae</taxon>
        <taxon>Saccharomycodes</taxon>
    </lineage>
</organism>
<evidence type="ECO:0000256" key="3">
    <source>
        <dbReference type="ARBA" id="ARBA00022989"/>
    </source>
</evidence>
<evidence type="ECO:0000256" key="1">
    <source>
        <dbReference type="ARBA" id="ARBA00004141"/>
    </source>
</evidence>
<dbReference type="Pfam" id="PF12537">
    <property type="entry name" value="GPHR_N"/>
    <property type="match status" value="1"/>
</dbReference>
<dbReference type="InterPro" id="IPR025969">
    <property type="entry name" value="ABA_GPCR_dom"/>
</dbReference>
<feature type="transmembrane region" description="Helical" evidence="5">
    <location>
        <begin position="81"/>
        <end position="101"/>
    </location>
</feature>
<feature type="transmembrane region" description="Helical" evidence="5">
    <location>
        <begin position="313"/>
        <end position="333"/>
    </location>
</feature>
<dbReference type="EMBL" id="UFAJ01000038">
    <property type="protein sequence ID" value="SSD58703.1"/>
    <property type="molecule type" value="Genomic_DNA"/>
</dbReference>
<sequence>MSDFLIINILLITSLIAYVFCYKVLWFRVQTIFDIIPKSFASANSEIFESLKCTVEDHFLYKLYSTYSIPSKILIKLIRHLFSFTISLNVVAIEIVLWKIKTANISQTSNLITTVIWPFDLFSLSISLILLIPFILLLAIFHKFFSASYSFNTILFMANGATWAWILSLIYIDIGPFYLTNSLLTKLALIGTTTMAVLSGIASISTPYKALSGLLHNYNNNTTANFVKYLGLLTKDTIQYQIKDCEKNIQENMDIVHKLNNVSKESINETPIILKRKLMDKIGLYYLELNNLKTISQKSLVARLSSQCFKFCFLIYCIFKLSTVFFITMPQFIHHWRDHPLDYEFKFYEKDLDRDPLAVSLAHILDAILFSFNYQQELDSLTTLLSLLISLSLFVCSISTVLNTISQILRFLPSRFQILELSVIATNGKGLPVSKNEGKINTLNNNTLSVIKNLIFVELTGIYILSTLLLIRSNLPQQISQTLDDLLGEKLAISSIRMEVWFDLMYALSASFTSTAIFFSILHAHRNKKKHNKKYSH</sequence>
<evidence type="ECO:0000259" key="6">
    <source>
        <dbReference type="Pfam" id="PF12430"/>
    </source>
</evidence>
<name>A0A376B221_9ASCO</name>
<feature type="transmembrane region" description="Helical" evidence="5">
    <location>
        <begin position="6"/>
        <end position="25"/>
    </location>
</feature>
<dbReference type="InterPro" id="IPR022535">
    <property type="entry name" value="Golgi_pH-regulator_cons_dom"/>
</dbReference>
<dbReference type="PANTHER" id="PTHR15948:SF0">
    <property type="entry name" value="GOLGI PH REGULATOR A-RELATED"/>
    <property type="match status" value="1"/>
</dbReference>
<evidence type="ECO:0000313" key="9">
    <source>
        <dbReference type="Proteomes" id="UP000262825"/>
    </source>
</evidence>
<feature type="transmembrane region" description="Helical" evidence="5">
    <location>
        <begin position="121"/>
        <end position="141"/>
    </location>
</feature>
<keyword evidence="2 5" id="KW-0812">Transmembrane</keyword>
<dbReference type="OrthoDB" id="3972504at2759"/>
<feature type="transmembrane region" description="Helical" evidence="5">
    <location>
        <begin position="153"/>
        <end position="172"/>
    </location>
</feature>